<dbReference type="Proteomes" id="UP000249616">
    <property type="component" value="Chromosome"/>
</dbReference>
<protein>
    <submittedName>
        <fullName evidence="1">Uncharacterized protein</fullName>
    </submittedName>
</protein>
<dbReference type="AlphaFoldDB" id="A0A2Z4ISH7"/>
<keyword evidence="2" id="KW-1185">Reference proteome</keyword>
<dbReference type="KEGG" id="scad:DN051_02575"/>
<evidence type="ECO:0000313" key="2">
    <source>
        <dbReference type="Proteomes" id="UP000249616"/>
    </source>
</evidence>
<organism evidence="1 2">
    <name type="scientific">Streptomyces cadmiisoli</name>
    <dbReference type="NCBI Taxonomy" id="2184053"/>
    <lineage>
        <taxon>Bacteria</taxon>
        <taxon>Bacillati</taxon>
        <taxon>Actinomycetota</taxon>
        <taxon>Actinomycetes</taxon>
        <taxon>Kitasatosporales</taxon>
        <taxon>Streptomycetaceae</taxon>
        <taxon>Streptomyces</taxon>
        <taxon>Streptomyces aurantiacus group</taxon>
    </lineage>
</organism>
<proteinExistence type="predicted"/>
<sequence>MVPFVTQRQGEEAAPDNLTIVPHSAGPRLYYLDEDPRDRPLRGVLWARCAFNPVDDRHMPTGVPQWKLMHPYRQMLTMLGLRCQVCAEPARTPAGCVFLAGPQDQDPTQTTIYTNQPPVCVKHARAAAALCPHLQQDPMVFLARSAPLYGVHGAIYGLDARKEVHVVERPDHVLPFHHPDLATVLASQLIRRLSVFRVLGMGELRRELAAGRAQTVSGGTATP</sequence>
<name>A0A2Z4ISH7_9ACTN</name>
<gene>
    <name evidence="1" type="ORF">DN051_02575</name>
</gene>
<accession>A0A2Z4ISH7</accession>
<reference evidence="1 2" key="1">
    <citation type="journal article" date="2019" name="Int. J. Syst. Evol. Microbiol.">
        <title>Streptomyces cadmiisoli sp. nov., a novel actinomycete isolated from cadmium-contaminated soil.</title>
        <authorList>
            <person name="Li K."/>
            <person name="Tang X."/>
            <person name="Zhao J."/>
            <person name="Guo Y."/>
            <person name="Tang Y."/>
            <person name="Gao J."/>
        </authorList>
    </citation>
    <scope>NUCLEOTIDE SEQUENCE [LARGE SCALE GENOMIC DNA]</scope>
    <source>
        <strain evidence="1 2">ZFG47</strain>
    </source>
</reference>
<evidence type="ECO:0000313" key="1">
    <source>
        <dbReference type="EMBL" id="AWW35680.1"/>
    </source>
</evidence>
<dbReference type="EMBL" id="CP030073">
    <property type="protein sequence ID" value="AWW35680.1"/>
    <property type="molecule type" value="Genomic_DNA"/>
</dbReference>